<dbReference type="GO" id="GO:0047804">
    <property type="term" value="F:cysteine-S-conjugate beta-lyase activity"/>
    <property type="evidence" value="ECO:0007669"/>
    <property type="project" value="UniProtKB-EC"/>
</dbReference>
<evidence type="ECO:0000256" key="5">
    <source>
        <dbReference type="ARBA" id="ARBA00037974"/>
    </source>
</evidence>
<evidence type="ECO:0000256" key="4">
    <source>
        <dbReference type="ARBA" id="ARBA00023239"/>
    </source>
</evidence>
<dbReference type="Pfam" id="PF00155">
    <property type="entry name" value="Aminotran_1_2"/>
    <property type="match status" value="1"/>
</dbReference>
<dbReference type="AlphaFoldDB" id="A0A7X4LQ12"/>
<comment type="similarity">
    <text evidence="5">Belongs to the class-II pyridoxal-phosphate-dependent aminotransferase family. MalY/PatB cystathionine beta-lyase subfamily.</text>
</comment>
<reference evidence="7 8" key="1">
    <citation type="submission" date="2019-10" db="EMBL/GenBank/DDBJ databases">
        <title>Vibrio sp. nov. isolated from a shrimp pond.</title>
        <authorList>
            <person name="Gomez-Gil B."/>
            <person name="Enciso-Ibarra J."/>
            <person name="Enciso-Ibarra K."/>
            <person name="Bolan-Mejia C."/>
        </authorList>
    </citation>
    <scope>NUCLEOTIDE SEQUENCE [LARGE SCALE GENOMIC DNA]</scope>
    <source>
        <strain evidence="7 8">CAIM 722</strain>
    </source>
</reference>
<evidence type="ECO:0000313" key="8">
    <source>
        <dbReference type="Proteomes" id="UP000462621"/>
    </source>
</evidence>
<keyword evidence="3" id="KW-0663">Pyridoxal phosphate</keyword>
<comment type="cofactor">
    <cofactor evidence="1">
        <name>pyridoxal 5'-phosphate</name>
        <dbReference type="ChEBI" id="CHEBI:597326"/>
    </cofactor>
</comment>
<evidence type="ECO:0000256" key="3">
    <source>
        <dbReference type="ARBA" id="ARBA00022898"/>
    </source>
</evidence>
<gene>
    <name evidence="7" type="ORF">F9817_21320</name>
</gene>
<dbReference type="Proteomes" id="UP000462621">
    <property type="component" value="Unassembled WGS sequence"/>
</dbReference>
<sequence>MKYDFDEIIDRSHTNSMSFEGWKSYIFKDHKHVDFKFEDKDFIRMWVADMDFATPPEIRDAIKKRLDQKILGYTHVFDPEYFSTLESWFHNHYDVAIKKEEIVFSPGVVPALKNLVPLIMQDDESLLICTPSYAPFKIAGEFNQRRVLTSPLINENGHYVIDFDDLETKISDPKNKISLFILCNPHNPTGRIWTKDELSKLGEICVENNVWIISDEIHCDLLRRDKKHHPMVNILPDYKRLITCTAPSKTFNLAGNLLSHIFIRDDILRAKWLARHNDIQNPLALAAVKAAYSECEEWLDALKMYLDDNLSFLQQYLQVHLPEAKFSIPEATYLAWIDFSSYLKKTDSFAEPAFFFAQEAGVLLEGGNMFVDNGEGHIRLNIACPRSVLLRGLERMSEALNRL</sequence>
<dbReference type="PANTHER" id="PTHR43525:SF1">
    <property type="entry name" value="PROTEIN MALY"/>
    <property type="match status" value="1"/>
</dbReference>
<dbReference type="CDD" id="cd00609">
    <property type="entry name" value="AAT_like"/>
    <property type="match status" value="1"/>
</dbReference>
<dbReference type="InterPro" id="IPR051798">
    <property type="entry name" value="Class-II_PLP-Dep_Aminotrans"/>
</dbReference>
<dbReference type="GO" id="GO:0030170">
    <property type="term" value="F:pyridoxal phosphate binding"/>
    <property type="evidence" value="ECO:0007669"/>
    <property type="project" value="InterPro"/>
</dbReference>
<proteinExistence type="inferred from homology"/>
<dbReference type="InterPro" id="IPR004839">
    <property type="entry name" value="Aminotransferase_I/II_large"/>
</dbReference>
<dbReference type="SUPFAM" id="SSF53383">
    <property type="entry name" value="PLP-dependent transferases"/>
    <property type="match status" value="1"/>
</dbReference>
<organism evidence="7 8">
    <name type="scientific">Vibrio eleionomae</name>
    <dbReference type="NCBI Taxonomy" id="2653505"/>
    <lineage>
        <taxon>Bacteria</taxon>
        <taxon>Pseudomonadati</taxon>
        <taxon>Pseudomonadota</taxon>
        <taxon>Gammaproteobacteria</taxon>
        <taxon>Vibrionales</taxon>
        <taxon>Vibrionaceae</taxon>
        <taxon>Vibrio</taxon>
    </lineage>
</organism>
<keyword evidence="8" id="KW-1185">Reference proteome</keyword>
<accession>A0A7X4LQ12</accession>
<feature type="domain" description="Aminotransferase class I/classII large" evidence="6">
    <location>
        <begin position="43"/>
        <end position="394"/>
    </location>
</feature>
<dbReference type="NCBIfam" id="TIGR04350">
    <property type="entry name" value="C_S_lyase_PatB"/>
    <property type="match status" value="1"/>
</dbReference>
<dbReference type="InterPro" id="IPR015421">
    <property type="entry name" value="PyrdxlP-dep_Trfase_major"/>
</dbReference>
<dbReference type="EMBL" id="WEKT01000068">
    <property type="protein sequence ID" value="MZI95727.1"/>
    <property type="molecule type" value="Genomic_DNA"/>
</dbReference>
<keyword evidence="4 7" id="KW-0456">Lyase</keyword>
<dbReference type="Gene3D" id="3.90.1150.10">
    <property type="entry name" value="Aspartate Aminotransferase, domain 1"/>
    <property type="match status" value="1"/>
</dbReference>
<comment type="caution">
    <text evidence="7">The sequence shown here is derived from an EMBL/GenBank/DDBJ whole genome shotgun (WGS) entry which is preliminary data.</text>
</comment>
<dbReference type="PANTHER" id="PTHR43525">
    <property type="entry name" value="PROTEIN MALY"/>
    <property type="match status" value="1"/>
</dbReference>
<evidence type="ECO:0000313" key="7">
    <source>
        <dbReference type="EMBL" id="MZI95727.1"/>
    </source>
</evidence>
<dbReference type="EC" id="4.4.1.13" evidence="2"/>
<dbReference type="InterPro" id="IPR027619">
    <property type="entry name" value="C-S_lyase_PatB-like"/>
</dbReference>
<dbReference type="InterPro" id="IPR015424">
    <property type="entry name" value="PyrdxlP-dep_Trfase"/>
</dbReference>
<evidence type="ECO:0000256" key="2">
    <source>
        <dbReference type="ARBA" id="ARBA00012224"/>
    </source>
</evidence>
<evidence type="ECO:0000256" key="1">
    <source>
        <dbReference type="ARBA" id="ARBA00001933"/>
    </source>
</evidence>
<protein>
    <recommendedName>
        <fullName evidence="2">cysteine-S-conjugate beta-lyase</fullName>
        <ecNumber evidence="2">4.4.1.13</ecNumber>
    </recommendedName>
</protein>
<evidence type="ECO:0000259" key="6">
    <source>
        <dbReference type="Pfam" id="PF00155"/>
    </source>
</evidence>
<dbReference type="Gene3D" id="3.40.640.10">
    <property type="entry name" value="Type I PLP-dependent aspartate aminotransferase-like (Major domain)"/>
    <property type="match status" value="1"/>
</dbReference>
<name>A0A7X4LQ12_9VIBR</name>
<dbReference type="RefSeq" id="WP_161158224.1">
    <property type="nucleotide sequence ID" value="NZ_WEKT01000068.1"/>
</dbReference>
<dbReference type="InterPro" id="IPR015422">
    <property type="entry name" value="PyrdxlP-dep_Trfase_small"/>
</dbReference>